<comment type="caution">
    <text evidence="2">The sequence shown here is derived from an EMBL/GenBank/DDBJ whole genome shotgun (WGS) entry which is preliminary data.</text>
</comment>
<evidence type="ECO:0000256" key="1">
    <source>
        <dbReference type="SAM" id="MobiDB-lite"/>
    </source>
</evidence>
<organism evidence="2 3">
    <name type="scientific">Paraglaciecola polaris LMG 21857</name>
    <dbReference type="NCBI Taxonomy" id="1129793"/>
    <lineage>
        <taxon>Bacteria</taxon>
        <taxon>Pseudomonadati</taxon>
        <taxon>Pseudomonadota</taxon>
        <taxon>Gammaproteobacteria</taxon>
        <taxon>Alteromonadales</taxon>
        <taxon>Alteromonadaceae</taxon>
        <taxon>Paraglaciecola</taxon>
    </lineage>
</organism>
<dbReference type="PANTHER" id="PTHR33747:SF1">
    <property type="entry name" value="ADENYLATE CYCLASE-ASSOCIATED CAP C-TERMINAL DOMAIN-CONTAINING PROTEIN"/>
    <property type="match status" value="1"/>
</dbReference>
<dbReference type="InterPro" id="IPR026368">
    <property type="entry name" value="SWIM_PBPRA1643"/>
</dbReference>
<dbReference type="STRING" id="1129793.GPLA_0840"/>
<dbReference type="InterPro" id="IPR004027">
    <property type="entry name" value="SEC_C_motif"/>
</dbReference>
<dbReference type="EMBL" id="BAER01000023">
    <property type="protein sequence ID" value="GAC31756.1"/>
    <property type="molecule type" value="Genomic_DNA"/>
</dbReference>
<dbReference type="SUPFAM" id="SSF103642">
    <property type="entry name" value="Sec-C motif"/>
    <property type="match status" value="1"/>
</dbReference>
<dbReference type="Gene3D" id="3.10.450.50">
    <property type="match status" value="1"/>
</dbReference>
<dbReference type="PANTHER" id="PTHR33747">
    <property type="entry name" value="UPF0225 PROTEIN SCO1677"/>
    <property type="match status" value="1"/>
</dbReference>
<sequence>MSKLFFKGRIDPREKYQRFGYNTKRKTKLGSENAPLILSVQTQERQTVIETLLAQHELHGEITLEPTKPENTVQLDTLLNLPGTQTFEKKPNRNDPCSCGSGNKFKKCCG</sequence>
<gene>
    <name evidence="2" type="ORF">GPLA_0840</name>
</gene>
<accession>K6Z6D1</accession>
<name>K6Z6D1_9ALTE</name>
<protein>
    <recommendedName>
        <fullName evidence="4">Zinc chelation protein SecC</fullName>
    </recommendedName>
</protein>
<dbReference type="Proteomes" id="UP000006322">
    <property type="component" value="Unassembled WGS sequence"/>
</dbReference>
<dbReference type="RefSeq" id="WP_007103560.1">
    <property type="nucleotide sequence ID" value="NZ_BAER01000023.1"/>
</dbReference>
<reference evidence="3" key="1">
    <citation type="journal article" date="2014" name="Environ. Microbiol.">
        <title>Comparative genomics of the marine bacterial genus Glaciecola reveals the high degree of genomic diversity and genomic characteristic for cold adaptation.</title>
        <authorList>
            <person name="Qin Q.L."/>
            <person name="Xie B.B."/>
            <person name="Yu Y."/>
            <person name="Shu Y.L."/>
            <person name="Rong J.C."/>
            <person name="Zhang Y.J."/>
            <person name="Zhao D.L."/>
            <person name="Chen X.L."/>
            <person name="Zhang X.Y."/>
            <person name="Chen B."/>
            <person name="Zhou B.C."/>
            <person name="Zhang Y.Z."/>
        </authorList>
    </citation>
    <scope>NUCLEOTIDE SEQUENCE [LARGE SCALE GENOMIC DNA]</scope>
    <source>
        <strain evidence="3">LMG 21857</strain>
    </source>
</reference>
<proteinExistence type="predicted"/>
<dbReference type="OrthoDB" id="570299at2"/>
<feature type="region of interest" description="Disordered" evidence="1">
    <location>
        <begin position="84"/>
        <end position="103"/>
    </location>
</feature>
<keyword evidence="3" id="KW-1185">Reference proteome</keyword>
<dbReference type="NCBIfam" id="TIGR04102">
    <property type="entry name" value="SWIM_PBPRA1643"/>
    <property type="match status" value="1"/>
</dbReference>
<evidence type="ECO:0008006" key="4">
    <source>
        <dbReference type="Google" id="ProtNLM"/>
    </source>
</evidence>
<dbReference type="Pfam" id="PF02810">
    <property type="entry name" value="SEC-C"/>
    <property type="match status" value="1"/>
</dbReference>
<evidence type="ECO:0000313" key="3">
    <source>
        <dbReference type="Proteomes" id="UP000006322"/>
    </source>
</evidence>
<evidence type="ECO:0000313" key="2">
    <source>
        <dbReference type="EMBL" id="GAC31756.1"/>
    </source>
</evidence>
<dbReference type="AlphaFoldDB" id="K6Z6D1"/>